<name>A0ABN7TEM4_OIKDI</name>
<gene>
    <name evidence="2" type="ORF">OKIOD_LOCUS16897</name>
</gene>
<accession>A0ABN7TEM4</accession>
<keyword evidence="1" id="KW-0812">Transmembrane</keyword>
<protein>
    <submittedName>
        <fullName evidence="2">Oidioi.mRNA.OKI2018_I69.chr2.g8132.t1.cds</fullName>
    </submittedName>
</protein>
<proteinExistence type="predicted"/>
<sequence length="190" mass="22424">MSRRFLLALHNRPFAREKETSEWAALSAKDQRVLYAAEFGYTNYATYFVHLKHKHAAAVALQAPHLLDKPKIIWSKLLERSPWGSYSRKRLIYFVLSTGFWIGFFILLAKFSQYDWPPYNLLPVLLPTTMRPIDSQIFKYSYDPSLSKMTPVEVATKYWLTKELANFGTHLSWDCSYHGYRRPWMNIQFS</sequence>
<evidence type="ECO:0000313" key="2">
    <source>
        <dbReference type="EMBL" id="CAG5114050.1"/>
    </source>
</evidence>
<dbReference type="EMBL" id="OU015567">
    <property type="protein sequence ID" value="CAG5114050.1"/>
    <property type="molecule type" value="Genomic_DNA"/>
</dbReference>
<dbReference type="Proteomes" id="UP001158576">
    <property type="component" value="Chromosome 2"/>
</dbReference>
<keyword evidence="1" id="KW-1133">Transmembrane helix</keyword>
<organism evidence="2 3">
    <name type="scientific">Oikopleura dioica</name>
    <name type="common">Tunicate</name>
    <dbReference type="NCBI Taxonomy" id="34765"/>
    <lineage>
        <taxon>Eukaryota</taxon>
        <taxon>Metazoa</taxon>
        <taxon>Chordata</taxon>
        <taxon>Tunicata</taxon>
        <taxon>Appendicularia</taxon>
        <taxon>Copelata</taxon>
        <taxon>Oikopleuridae</taxon>
        <taxon>Oikopleura</taxon>
    </lineage>
</organism>
<keyword evidence="1" id="KW-0472">Membrane</keyword>
<evidence type="ECO:0000256" key="1">
    <source>
        <dbReference type="SAM" id="Phobius"/>
    </source>
</evidence>
<feature type="transmembrane region" description="Helical" evidence="1">
    <location>
        <begin position="91"/>
        <end position="111"/>
    </location>
</feature>
<evidence type="ECO:0000313" key="3">
    <source>
        <dbReference type="Proteomes" id="UP001158576"/>
    </source>
</evidence>
<reference evidence="2 3" key="1">
    <citation type="submission" date="2021-04" db="EMBL/GenBank/DDBJ databases">
        <authorList>
            <person name="Bliznina A."/>
        </authorList>
    </citation>
    <scope>NUCLEOTIDE SEQUENCE [LARGE SCALE GENOMIC DNA]</scope>
</reference>
<keyword evidence="3" id="KW-1185">Reference proteome</keyword>